<evidence type="ECO:0000256" key="9">
    <source>
        <dbReference type="ARBA" id="ARBA00022857"/>
    </source>
</evidence>
<keyword evidence="10" id="KW-0560">Oxidoreductase</keyword>
<evidence type="ECO:0000256" key="6">
    <source>
        <dbReference type="ARBA" id="ARBA00022490"/>
    </source>
</evidence>
<dbReference type="Proteomes" id="UP000295793">
    <property type="component" value="Unassembled WGS sequence"/>
</dbReference>
<evidence type="ECO:0000256" key="10">
    <source>
        <dbReference type="ARBA" id="ARBA00023002"/>
    </source>
</evidence>
<dbReference type="GO" id="GO:0050660">
    <property type="term" value="F:flavin adenine dinucleotide binding"/>
    <property type="evidence" value="ECO:0007669"/>
    <property type="project" value="TreeGrafter"/>
</dbReference>
<comment type="caution">
    <text evidence="16">The sequence shown here is derived from an EMBL/GenBank/DDBJ whole genome shotgun (WGS) entry which is preliminary data.</text>
</comment>
<dbReference type="OrthoDB" id="9800167at2"/>
<reference evidence="16 17" key="1">
    <citation type="submission" date="2019-03" db="EMBL/GenBank/DDBJ databases">
        <title>Genomic Encyclopedia of Archaeal and Bacterial Type Strains, Phase II (KMG-II): from individual species to whole genera.</title>
        <authorList>
            <person name="Goeker M."/>
        </authorList>
    </citation>
    <scope>NUCLEOTIDE SEQUENCE [LARGE SCALE GENOMIC DNA]</scope>
    <source>
        <strain evidence="16 17">DSM 15388</strain>
    </source>
</reference>
<dbReference type="InterPro" id="IPR016156">
    <property type="entry name" value="FAD/NAD-linked_Rdtase_dimer_sf"/>
</dbReference>
<accession>A0A4R3I5S2</accession>
<dbReference type="GO" id="GO:0004148">
    <property type="term" value="F:dihydrolipoyl dehydrogenase (NADH) activity"/>
    <property type="evidence" value="ECO:0007669"/>
    <property type="project" value="TreeGrafter"/>
</dbReference>
<dbReference type="InterPro" id="IPR001100">
    <property type="entry name" value="Pyr_nuc-diS_OxRdtase"/>
</dbReference>
<comment type="similarity">
    <text evidence="3">Belongs to the class-I pyridine nucleotide-disulfide oxidoreductase family.</text>
</comment>
<dbReference type="PRINTS" id="PR00368">
    <property type="entry name" value="FADPNR"/>
</dbReference>
<keyword evidence="9" id="KW-0521">NADP</keyword>
<dbReference type="AlphaFoldDB" id="A0A4R3I5S2"/>
<keyword evidence="7" id="KW-0285">Flavoprotein</keyword>
<keyword evidence="11 13" id="KW-0520">NAD</keyword>
<feature type="domain" description="FAD/NAD(P)-binding" evidence="15">
    <location>
        <begin position="4"/>
        <end position="324"/>
    </location>
</feature>
<gene>
    <name evidence="16" type="ORF">BCF53_10938</name>
</gene>
<dbReference type="GO" id="GO:0005829">
    <property type="term" value="C:cytosol"/>
    <property type="evidence" value="ECO:0007669"/>
    <property type="project" value="TreeGrafter"/>
</dbReference>
<dbReference type="PRINTS" id="PR00411">
    <property type="entry name" value="PNDRDTASEI"/>
</dbReference>
<evidence type="ECO:0000256" key="5">
    <source>
        <dbReference type="ARBA" id="ARBA00016603"/>
    </source>
</evidence>
<evidence type="ECO:0000313" key="16">
    <source>
        <dbReference type="EMBL" id="TCS40329.1"/>
    </source>
</evidence>
<dbReference type="SUPFAM" id="SSF55424">
    <property type="entry name" value="FAD/NAD-linked reductases, dimerisation (C-terminal) domain"/>
    <property type="match status" value="1"/>
</dbReference>
<comment type="function">
    <text evidence="1">Conversion of NADPH, generated by peripheral catabolic pathways, to NADH, which can enter the respiratory chain for energy generation.</text>
</comment>
<dbReference type="PANTHER" id="PTHR22912">
    <property type="entry name" value="DISULFIDE OXIDOREDUCTASE"/>
    <property type="match status" value="1"/>
</dbReference>
<evidence type="ECO:0000256" key="8">
    <source>
        <dbReference type="ARBA" id="ARBA00022827"/>
    </source>
</evidence>
<dbReference type="RefSeq" id="WP_132701844.1">
    <property type="nucleotide sequence ID" value="NZ_SLZR01000009.1"/>
</dbReference>
<sequence length="466" mass="50727">MMHYDVVVIGSGPAGQKAAVQAAKSGRTVCVVEQEGRIGGASVIRGALPTKILRENAMRLAQFKQFPELNAFSAQVDTDMPSLVNRMEAVIGAHSQLIENQTNRNLISRIPGRASFKGRYDVHVERVKGQPVDLQARVVVIACGSVPVEETNIQVDHEFIFDAESILNVLYLPKSLAVIGDDIHSCEYASIFQSLGVEVTLISSRPQPLHSLDHDVQKQFLDNFKTMGGRWLGNRKVLSAAPDARGKVVVELEDDEPVEAEKALASLKRRANIGHLNLTEVGVELTEDQFIRVNGLLQTSVSNIFAAGDCIGSMNLVSVSMEQGRQAICNAFRLPGSAENTLVPKVVYAIPEASSIGLTEHEAAARYRSVIVGTARFSEVVRGQISGGQEGFLKIVCDDAGERVLGVHIIGENAAELIHIGQMAILNENTVEIFIESNFNFPTLAEAYRIAALDVLHQRLKLQDAY</sequence>
<keyword evidence="17" id="KW-1185">Reference proteome</keyword>
<evidence type="ECO:0000256" key="1">
    <source>
        <dbReference type="ARBA" id="ARBA00002842"/>
    </source>
</evidence>
<dbReference type="SUPFAM" id="SSF51905">
    <property type="entry name" value="FAD/NAD(P)-binding domain"/>
    <property type="match status" value="1"/>
</dbReference>
<dbReference type="Gene3D" id="3.30.390.30">
    <property type="match status" value="1"/>
</dbReference>
<evidence type="ECO:0000256" key="3">
    <source>
        <dbReference type="ARBA" id="ARBA00007532"/>
    </source>
</evidence>
<dbReference type="EMBL" id="SLZR01000009">
    <property type="protein sequence ID" value="TCS40329.1"/>
    <property type="molecule type" value="Genomic_DNA"/>
</dbReference>
<dbReference type="PANTHER" id="PTHR22912:SF93">
    <property type="entry name" value="SOLUBLE PYRIDINE NUCLEOTIDE TRANSHYDROGENASE"/>
    <property type="match status" value="1"/>
</dbReference>
<keyword evidence="6" id="KW-0963">Cytoplasm</keyword>
<feature type="binding site" evidence="13">
    <location>
        <position position="309"/>
    </location>
    <ligand>
        <name>FAD</name>
        <dbReference type="ChEBI" id="CHEBI:57692"/>
    </ligand>
</feature>
<dbReference type="Pfam" id="PF02852">
    <property type="entry name" value="Pyr_redox_dim"/>
    <property type="match status" value="1"/>
</dbReference>
<keyword evidence="13" id="KW-0547">Nucleotide-binding</keyword>
<dbReference type="Pfam" id="PF07992">
    <property type="entry name" value="Pyr_redox_2"/>
    <property type="match status" value="1"/>
</dbReference>
<organism evidence="16 17">
    <name type="scientific">Reinekea marinisedimentorum</name>
    <dbReference type="NCBI Taxonomy" id="230495"/>
    <lineage>
        <taxon>Bacteria</taxon>
        <taxon>Pseudomonadati</taxon>
        <taxon>Pseudomonadota</taxon>
        <taxon>Gammaproteobacteria</taxon>
        <taxon>Oceanospirillales</taxon>
        <taxon>Saccharospirillaceae</taxon>
        <taxon>Reinekea</taxon>
    </lineage>
</organism>
<feature type="binding site" evidence="13">
    <location>
        <position position="51"/>
    </location>
    <ligand>
        <name>FAD</name>
        <dbReference type="ChEBI" id="CHEBI:57692"/>
    </ligand>
</feature>
<dbReference type="EC" id="1.6.1.1" evidence="4"/>
<dbReference type="GO" id="GO:0003957">
    <property type="term" value="F:NAD(P)+ transhydrogenase (Si-specific) activity"/>
    <property type="evidence" value="ECO:0007669"/>
    <property type="project" value="UniProtKB-EC"/>
</dbReference>
<dbReference type="PIRSF" id="PIRSF000350">
    <property type="entry name" value="Mercury_reductase_MerA"/>
    <property type="match status" value="1"/>
</dbReference>
<evidence type="ECO:0000259" key="15">
    <source>
        <dbReference type="Pfam" id="PF07992"/>
    </source>
</evidence>
<proteinExistence type="inferred from homology"/>
<feature type="domain" description="Pyridine nucleotide-disulphide oxidoreductase dimerisation" evidence="14">
    <location>
        <begin position="343"/>
        <end position="450"/>
    </location>
</feature>
<dbReference type="InterPro" id="IPR050151">
    <property type="entry name" value="Class-I_Pyr_Nuc-Dis_Oxidored"/>
</dbReference>
<keyword evidence="8 13" id="KW-0274">FAD</keyword>
<dbReference type="InterPro" id="IPR023753">
    <property type="entry name" value="FAD/NAD-binding_dom"/>
</dbReference>
<evidence type="ECO:0000256" key="12">
    <source>
        <dbReference type="ARBA" id="ARBA00031183"/>
    </source>
</evidence>
<evidence type="ECO:0000256" key="4">
    <source>
        <dbReference type="ARBA" id="ARBA00012772"/>
    </source>
</evidence>
<feature type="binding site" evidence="13">
    <location>
        <begin position="180"/>
        <end position="187"/>
    </location>
    <ligand>
        <name>NAD(+)</name>
        <dbReference type="ChEBI" id="CHEBI:57540"/>
    </ligand>
</feature>
<dbReference type="Gene3D" id="3.50.50.60">
    <property type="entry name" value="FAD/NAD(P)-binding domain"/>
    <property type="match status" value="2"/>
</dbReference>
<evidence type="ECO:0000256" key="13">
    <source>
        <dbReference type="PIRSR" id="PIRSR000350-3"/>
    </source>
</evidence>
<evidence type="ECO:0000259" key="14">
    <source>
        <dbReference type="Pfam" id="PF02852"/>
    </source>
</evidence>
<comment type="subcellular location">
    <subcellularLocation>
        <location evidence="2">Cytoplasm</location>
    </subcellularLocation>
</comment>
<comment type="cofactor">
    <cofactor evidence="13">
        <name>FAD</name>
        <dbReference type="ChEBI" id="CHEBI:57692"/>
    </cofactor>
    <text evidence="13">Binds 1 FAD per subunit.</text>
</comment>
<evidence type="ECO:0000313" key="17">
    <source>
        <dbReference type="Proteomes" id="UP000295793"/>
    </source>
</evidence>
<protein>
    <recommendedName>
        <fullName evidence="5">Soluble pyridine nucleotide transhydrogenase</fullName>
        <ecNumber evidence="4">1.6.1.1</ecNumber>
    </recommendedName>
    <alternativeName>
        <fullName evidence="12">NAD(P)(+) transhydrogenase [B-specific]</fullName>
    </alternativeName>
</protein>
<dbReference type="FunFam" id="3.30.390.30:FF:000001">
    <property type="entry name" value="Dihydrolipoyl dehydrogenase"/>
    <property type="match status" value="1"/>
</dbReference>
<name>A0A4R3I5S2_9GAMM</name>
<evidence type="ECO:0000256" key="11">
    <source>
        <dbReference type="ARBA" id="ARBA00023027"/>
    </source>
</evidence>
<evidence type="ECO:0000256" key="2">
    <source>
        <dbReference type="ARBA" id="ARBA00004496"/>
    </source>
</evidence>
<dbReference type="InterPro" id="IPR036188">
    <property type="entry name" value="FAD/NAD-bd_sf"/>
</dbReference>
<dbReference type="InterPro" id="IPR004099">
    <property type="entry name" value="Pyr_nucl-diS_OxRdtase_dimer"/>
</dbReference>
<evidence type="ECO:0000256" key="7">
    <source>
        <dbReference type="ARBA" id="ARBA00022630"/>
    </source>
</evidence>
<dbReference type="GO" id="GO:0006103">
    <property type="term" value="P:2-oxoglutarate metabolic process"/>
    <property type="evidence" value="ECO:0007669"/>
    <property type="project" value="TreeGrafter"/>
</dbReference>